<accession>A0A7X3MP47</accession>
<keyword evidence="3" id="KW-0472">Membrane</keyword>
<dbReference type="CDD" id="cd12914">
    <property type="entry name" value="PDC1_DGC_like"/>
    <property type="match status" value="1"/>
</dbReference>
<reference evidence="5 6" key="1">
    <citation type="submission" date="2019-12" db="EMBL/GenBank/DDBJ databases">
        <authorList>
            <person name="Yuan C.-G."/>
        </authorList>
    </citation>
    <scope>NUCLEOTIDE SEQUENCE [LARGE SCALE GENOMIC DNA]</scope>
    <source>
        <strain evidence="5 6">KCTC 23863</strain>
    </source>
</reference>
<keyword evidence="6" id="KW-1185">Reference proteome</keyword>
<dbReference type="Gene3D" id="3.30.70.270">
    <property type="match status" value="1"/>
</dbReference>
<organism evidence="5 6">
    <name type="scientific">Microvirga makkahensis</name>
    <dbReference type="NCBI Taxonomy" id="1128670"/>
    <lineage>
        <taxon>Bacteria</taxon>
        <taxon>Pseudomonadati</taxon>
        <taxon>Pseudomonadota</taxon>
        <taxon>Alphaproteobacteria</taxon>
        <taxon>Hyphomicrobiales</taxon>
        <taxon>Methylobacteriaceae</taxon>
        <taxon>Microvirga</taxon>
    </lineage>
</organism>
<dbReference type="PANTHER" id="PTHR45138:SF9">
    <property type="entry name" value="DIGUANYLATE CYCLASE DGCM-RELATED"/>
    <property type="match status" value="1"/>
</dbReference>
<evidence type="ECO:0000313" key="5">
    <source>
        <dbReference type="EMBL" id="MXQ10590.1"/>
    </source>
</evidence>
<feature type="transmembrane region" description="Helical" evidence="3">
    <location>
        <begin position="303"/>
        <end position="322"/>
    </location>
</feature>
<dbReference type="GO" id="GO:0043709">
    <property type="term" value="P:cell adhesion involved in single-species biofilm formation"/>
    <property type="evidence" value="ECO:0007669"/>
    <property type="project" value="TreeGrafter"/>
</dbReference>
<dbReference type="Pfam" id="PF00990">
    <property type="entry name" value="GGDEF"/>
    <property type="match status" value="1"/>
</dbReference>
<dbReference type="GO" id="GO:0052621">
    <property type="term" value="F:diguanylate cyclase activity"/>
    <property type="evidence" value="ECO:0007669"/>
    <property type="project" value="UniProtKB-EC"/>
</dbReference>
<feature type="domain" description="GGDEF" evidence="4">
    <location>
        <begin position="370"/>
        <end position="506"/>
    </location>
</feature>
<comment type="caution">
    <text evidence="5">The sequence shown here is derived from an EMBL/GenBank/DDBJ whole genome shotgun (WGS) entry which is preliminary data.</text>
</comment>
<comment type="catalytic activity">
    <reaction evidence="2">
        <text>2 GTP = 3',3'-c-di-GMP + 2 diphosphate</text>
        <dbReference type="Rhea" id="RHEA:24898"/>
        <dbReference type="ChEBI" id="CHEBI:33019"/>
        <dbReference type="ChEBI" id="CHEBI:37565"/>
        <dbReference type="ChEBI" id="CHEBI:58805"/>
        <dbReference type="EC" id="2.7.7.65"/>
    </reaction>
</comment>
<keyword evidence="3" id="KW-1133">Transmembrane helix</keyword>
<dbReference type="Pfam" id="PF22588">
    <property type="entry name" value="dCache_1_like"/>
    <property type="match status" value="1"/>
</dbReference>
<dbReference type="RefSeq" id="WP_160883191.1">
    <property type="nucleotide sequence ID" value="NZ_WURB01000002.1"/>
</dbReference>
<dbReference type="PROSITE" id="PS50887">
    <property type="entry name" value="GGDEF"/>
    <property type="match status" value="1"/>
</dbReference>
<dbReference type="EC" id="2.7.7.65" evidence="1"/>
<dbReference type="GO" id="GO:1902201">
    <property type="term" value="P:negative regulation of bacterial-type flagellum-dependent cell motility"/>
    <property type="evidence" value="ECO:0007669"/>
    <property type="project" value="TreeGrafter"/>
</dbReference>
<dbReference type="NCBIfam" id="TIGR00254">
    <property type="entry name" value="GGDEF"/>
    <property type="match status" value="1"/>
</dbReference>
<dbReference type="InterPro" id="IPR043128">
    <property type="entry name" value="Rev_trsase/Diguanyl_cyclase"/>
</dbReference>
<dbReference type="GO" id="GO:0005886">
    <property type="term" value="C:plasma membrane"/>
    <property type="evidence" value="ECO:0007669"/>
    <property type="project" value="TreeGrafter"/>
</dbReference>
<proteinExistence type="predicted"/>
<dbReference type="InterPro" id="IPR050469">
    <property type="entry name" value="Diguanylate_Cyclase"/>
</dbReference>
<sequence length="513" mass="56221">MDIEPSSHTEGSERVGFQRRLWMLRLNLVAGVIGFGILILSVHGIWNERQEAWERAQRASRNLLTTLARDLGSHLRSVDVALIRITRGLRYQGFTSLPPEVQHGILFDQAGSASIARTILLLNASGDLVADGGPLLAPRGLNVSDADFFKIHKERSFAGLFLSHPYESQIKLGTLSIALSRRLSKPDGEFAGVAVAEIALSDIYERFQNLNIGPGGSITLFRDDGTILMRLPYDREDIGRKLSDTANFQRFREKDSGSFEGIAAIDRIRRLYTFSRVDDLSLILTVSLSVDEILAPWWRRTMVLAVITGVLCAAVMRLMFLFRRELGRRTRAEKALERLSAMDPLTGLPNRRTLDKILRRELQQAIRSGSPLSLLFVDVDCFKGYNDEYGHAKGDDVLRAVADAIDAPSQRSGGIAARYGGEEFIVVLPEIGQTDAGVVAQTIRKAVAGLGIEHRRSAFNIVTVSIGAATASPAREDDAIRLLKAADAALYEAKAAGRNRVFGPGGENGASAT</sequence>
<evidence type="ECO:0000259" key="4">
    <source>
        <dbReference type="PROSITE" id="PS50887"/>
    </source>
</evidence>
<dbReference type="AlphaFoldDB" id="A0A7X3MP47"/>
<gene>
    <name evidence="5" type="ORF">GR328_03825</name>
</gene>
<dbReference type="PANTHER" id="PTHR45138">
    <property type="entry name" value="REGULATORY COMPONENTS OF SENSORY TRANSDUCTION SYSTEM"/>
    <property type="match status" value="1"/>
</dbReference>
<reference evidence="5 6" key="2">
    <citation type="submission" date="2020-01" db="EMBL/GenBank/DDBJ databases">
        <title>Microvirga sp. nov., an arsenate reduction bacterium isolated from Tibet hotspring sediments.</title>
        <authorList>
            <person name="Xian W.-D."/>
            <person name="Li W.-J."/>
        </authorList>
    </citation>
    <scope>NUCLEOTIDE SEQUENCE [LARGE SCALE GENOMIC DNA]</scope>
    <source>
        <strain evidence="5 6">KCTC 23863</strain>
    </source>
</reference>
<dbReference type="SUPFAM" id="SSF55073">
    <property type="entry name" value="Nucleotide cyclase"/>
    <property type="match status" value="1"/>
</dbReference>
<dbReference type="FunFam" id="3.30.70.270:FF:000001">
    <property type="entry name" value="Diguanylate cyclase domain protein"/>
    <property type="match status" value="1"/>
</dbReference>
<dbReference type="InterPro" id="IPR054327">
    <property type="entry name" value="His-kinase-like_sensor"/>
</dbReference>
<dbReference type="OrthoDB" id="9812260at2"/>
<protein>
    <recommendedName>
        <fullName evidence="1">diguanylate cyclase</fullName>
        <ecNumber evidence="1">2.7.7.65</ecNumber>
    </recommendedName>
</protein>
<dbReference type="SMART" id="SM00267">
    <property type="entry name" value="GGDEF"/>
    <property type="match status" value="1"/>
</dbReference>
<dbReference type="InterPro" id="IPR029787">
    <property type="entry name" value="Nucleotide_cyclase"/>
</dbReference>
<dbReference type="CDD" id="cd01949">
    <property type="entry name" value="GGDEF"/>
    <property type="match status" value="1"/>
</dbReference>
<evidence type="ECO:0000313" key="6">
    <source>
        <dbReference type="Proteomes" id="UP000436483"/>
    </source>
</evidence>
<name>A0A7X3MP47_9HYPH</name>
<evidence type="ECO:0000256" key="2">
    <source>
        <dbReference type="ARBA" id="ARBA00034247"/>
    </source>
</evidence>
<dbReference type="Gene3D" id="3.30.450.20">
    <property type="entry name" value="PAS domain"/>
    <property type="match status" value="2"/>
</dbReference>
<dbReference type="CDD" id="cd12915">
    <property type="entry name" value="PDC2_DGC_like"/>
    <property type="match status" value="1"/>
</dbReference>
<evidence type="ECO:0000256" key="1">
    <source>
        <dbReference type="ARBA" id="ARBA00012528"/>
    </source>
</evidence>
<dbReference type="InterPro" id="IPR000160">
    <property type="entry name" value="GGDEF_dom"/>
</dbReference>
<keyword evidence="3" id="KW-0812">Transmembrane</keyword>
<dbReference type="Proteomes" id="UP000436483">
    <property type="component" value="Unassembled WGS sequence"/>
</dbReference>
<evidence type="ECO:0000256" key="3">
    <source>
        <dbReference type="SAM" id="Phobius"/>
    </source>
</evidence>
<dbReference type="EMBL" id="WURB01000002">
    <property type="protein sequence ID" value="MXQ10590.1"/>
    <property type="molecule type" value="Genomic_DNA"/>
</dbReference>
<feature type="transmembrane region" description="Helical" evidence="3">
    <location>
        <begin position="22"/>
        <end position="46"/>
    </location>
</feature>